<keyword evidence="16" id="KW-1185">Reference proteome</keyword>
<dbReference type="GO" id="GO:0004810">
    <property type="term" value="F:CCA tRNA nucleotidyltransferase activity"/>
    <property type="evidence" value="ECO:0007669"/>
    <property type="project" value="UniProtKB-EC"/>
</dbReference>
<evidence type="ECO:0000256" key="10">
    <source>
        <dbReference type="ARBA" id="ARBA00022884"/>
    </source>
</evidence>
<evidence type="ECO:0000256" key="1">
    <source>
        <dbReference type="ARBA" id="ARBA00001946"/>
    </source>
</evidence>
<dbReference type="Pfam" id="PF12627">
    <property type="entry name" value="PolyA_pol_RNAbd"/>
    <property type="match status" value="1"/>
</dbReference>
<protein>
    <recommendedName>
        <fullName evidence="11">CCA-adding enzyme</fullName>
        <ecNumber evidence="11">2.7.7.72</ecNumber>
    </recommendedName>
    <alternativeName>
        <fullName evidence="11">CCA tRNA nucleotidyltransferase</fullName>
    </alternativeName>
    <alternativeName>
        <fullName evidence="11">tRNA CCA-pyrophosphorylase</fullName>
    </alternativeName>
    <alternativeName>
        <fullName evidence="11">tRNA adenylyl-/cytidylyl- transferase</fullName>
    </alternativeName>
    <alternativeName>
        <fullName evidence="11">tRNA nucleotidyltransferase</fullName>
    </alternativeName>
    <alternativeName>
        <fullName evidence="11">tRNA-NT</fullName>
    </alternativeName>
</protein>
<feature type="binding site" evidence="11">
    <location>
        <position position="35"/>
    </location>
    <ligand>
        <name>ATP</name>
        <dbReference type="ChEBI" id="CHEBI:30616"/>
    </ligand>
</feature>
<dbReference type="PANTHER" id="PTHR46173:SF1">
    <property type="entry name" value="CCA TRNA NUCLEOTIDYLTRANSFERASE 1, MITOCHONDRIAL"/>
    <property type="match status" value="1"/>
</dbReference>
<dbReference type="RefSeq" id="WP_125577835.1">
    <property type="nucleotide sequence ID" value="NZ_JBHTOF010000100.1"/>
</dbReference>
<feature type="binding site" evidence="11">
    <location>
        <position position="168"/>
    </location>
    <ligand>
        <name>ATP</name>
        <dbReference type="ChEBI" id="CHEBI:30616"/>
    </ligand>
</feature>
<feature type="binding site" evidence="11">
    <location>
        <position position="168"/>
    </location>
    <ligand>
        <name>CTP</name>
        <dbReference type="ChEBI" id="CHEBI:37563"/>
    </ligand>
</feature>
<evidence type="ECO:0000256" key="7">
    <source>
        <dbReference type="ARBA" id="ARBA00022800"/>
    </source>
</evidence>
<name>A0ABW4DTG7_9LACO</name>
<dbReference type="Gene3D" id="1.10.246.80">
    <property type="match status" value="1"/>
</dbReference>
<dbReference type="Pfam" id="PF01743">
    <property type="entry name" value="PolyA_pol"/>
    <property type="match status" value="1"/>
</dbReference>
<dbReference type="SUPFAM" id="SSF81891">
    <property type="entry name" value="Poly A polymerase C-terminal region-like"/>
    <property type="match status" value="1"/>
</dbReference>
<feature type="binding site" evidence="11">
    <location>
        <position position="116"/>
    </location>
    <ligand>
        <name>CTP</name>
        <dbReference type="ChEBI" id="CHEBI:37563"/>
    </ligand>
</feature>
<evidence type="ECO:0000259" key="12">
    <source>
        <dbReference type="Pfam" id="PF01743"/>
    </source>
</evidence>
<evidence type="ECO:0000256" key="8">
    <source>
        <dbReference type="ARBA" id="ARBA00022840"/>
    </source>
</evidence>
<feature type="binding site" evidence="11">
    <location>
        <position position="162"/>
    </location>
    <ligand>
        <name>CTP</name>
        <dbReference type="ChEBI" id="CHEBI:37563"/>
    </ligand>
</feature>
<dbReference type="InterPro" id="IPR043519">
    <property type="entry name" value="NT_sf"/>
</dbReference>
<dbReference type="EC" id="2.7.7.72" evidence="11"/>
<reference evidence="16" key="1">
    <citation type="journal article" date="2019" name="Int. J. Syst. Evol. Microbiol.">
        <title>The Global Catalogue of Microorganisms (GCM) 10K type strain sequencing project: providing services to taxonomists for standard genome sequencing and annotation.</title>
        <authorList>
            <consortium name="The Broad Institute Genomics Platform"/>
            <consortium name="The Broad Institute Genome Sequencing Center for Infectious Disease"/>
            <person name="Wu L."/>
            <person name="Ma J."/>
        </authorList>
    </citation>
    <scope>NUCLEOTIDE SEQUENCE [LARGE SCALE GENOMIC DNA]</scope>
    <source>
        <strain evidence="16">CCM 8951</strain>
    </source>
</reference>
<feature type="binding site" evidence="11">
    <location>
        <position position="159"/>
    </location>
    <ligand>
        <name>ATP</name>
        <dbReference type="ChEBI" id="CHEBI:30616"/>
    </ligand>
</feature>
<dbReference type="EMBL" id="JBHTOF010000100">
    <property type="protein sequence ID" value="MFD1466285.1"/>
    <property type="molecule type" value="Genomic_DNA"/>
</dbReference>
<dbReference type="InterPro" id="IPR032828">
    <property type="entry name" value="PolyA_RNA-bd"/>
</dbReference>
<feature type="binding site" evidence="11">
    <location>
        <position position="32"/>
    </location>
    <ligand>
        <name>ATP</name>
        <dbReference type="ChEBI" id="CHEBI:30616"/>
    </ligand>
</feature>
<feature type="binding site" evidence="11">
    <location>
        <position position="45"/>
    </location>
    <ligand>
        <name>Mg(2+)</name>
        <dbReference type="ChEBI" id="CHEBI:18420"/>
    </ligand>
</feature>
<keyword evidence="6 11" id="KW-0547">Nucleotide-binding</keyword>
<evidence type="ECO:0000256" key="11">
    <source>
        <dbReference type="HAMAP-Rule" id="MF_01263"/>
    </source>
</evidence>
<evidence type="ECO:0000313" key="16">
    <source>
        <dbReference type="Proteomes" id="UP001597244"/>
    </source>
</evidence>
<comment type="cofactor">
    <cofactor evidence="1 11">
        <name>Mg(2+)</name>
        <dbReference type="ChEBI" id="CHEBI:18420"/>
    </cofactor>
</comment>
<keyword evidence="2 11" id="KW-0808">Transferase</keyword>
<comment type="subunit">
    <text evidence="11">Homodimer.</text>
</comment>
<dbReference type="Gene3D" id="1.20.58.560">
    <property type="match status" value="1"/>
</dbReference>
<evidence type="ECO:0000256" key="2">
    <source>
        <dbReference type="ARBA" id="ARBA00022679"/>
    </source>
</evidence>
<dbReference type="Gene3D" id="1.10.110.30">
    <property type="match status" value="1"/>
</dbReference>
<dbReference type="InterPro" id="IPR050264">
    <property type="entry name" value="Bact_CCA-adding_enz_type3_sf"/>
</dbReference>
<proteinExistence type="inferred from homology"/>
<dbReference type="Pfam" id="PF13735">
    <property type="entry name" value="tRNA_NucTran2_2"/>
    <property type="match status" value="1"/>
</dbReference>
<dbReference type="NCBIfam" id="NF009814">
    <property type="entry name" value="PRK13299.1"/>
    <property type="match status" value="1"/>
</dbReference>
<dbReference type="Gene3D" id="3.30.460.10">
    <property type="entry name" value="Beta Polymerase, domain 2"/>
    <property type="match status" value="1"/>
</dbReference>
<dbReference type="CDD" id="cd05398">
    <property type="entry name" value="NT_ClassII-CCAase"/>
    <property type="match status" value="1"/>
</dbReference>
<keyword evidence="10 11" id="KW-0694">RNA-binding</keyword>
<evidence type="ECO:0000259" key="13">
    <source>
        <dbReference type="Pfam" id="PF12627"/>
    </source>
</evidence>
<feature type="binding site" evidence="11">
    <location>
        <position position="159"/>
    </location>
    <ligand>
        <name>CTP</name>
        <dbReference type="ChEBI" id="CHEBI:37563"/>
    </ligand>
</feature>
<accession>A0ABW4DTG7</accession>
<dbReference type="PANTHER" id="PTHR46173">
    <property type="entry name" value="CCA TRNA NUCLEOTIDYLTRANSFERASE 1, MITOCHONDRIAL"/>
    <property type="match status" value="1"/>
</dbReference>
<keyword evidence="8 11" id="KW-0067">ATP-binding</keyword>
<evidence type="ECO:0000256" key="9">
    <source>
        <dbReference type="ARBA" id="ARBA00022842"/>
    </source>
</evidence>
<comment type="function">
    <text evidence="11">Catalyzes the addition and repair of the essential 3'-terminal CCA sequence in tRNAs without using a nucleic acid template. Adds these three nucleotides in the order of C, C, and A to the tRNA nucleotide-73, using CTP and ATP as substrates and producing inorganic pyrophosphate. tRNA 3'-terminal CCA addition is required both for tRNA processing and repair. Also involved in tRNA surveillance by mediating tandem CCA addition to generate a CCACCA at the 3' terminus of unstable tRNAs. While stable tRNAs receive only 3'-terminal CCA, unstable tRNAs are marked with CCACCA and rapidly degraded.</text>
</comment>
<feature type="binding site" evidence="11">
    <location>
        <position position="165"/>
    </location>
    <ligand>
        <name>CTP</name>
        <dbReference type="ChEBI" id="CHEBI:37563"/>
    </ligand>
</feature>
<keyword evidence="3 11" id="KW-0819">tRNA processing</keyword>
<dbReference type="Proteomes" id="UP001597244">
    <property type="component" value="Unassembled WGS sequence"/>
</dbReference>
<feature type="binding site" evidence="11">
    <location>
        <position position="162"/>
    </location>
    <ligand>
        <name>ATP</name>
        <dbReference type="ChEBI" id="CHEBI:30616"/>
    </ligand>
</feature>
<dbReference type="InterPro" id="IPR002646">
    <property type="entry name" value="PolA_pol_head_dom"/>
</dbReference>
<feature type="binding site" evidence="11">
    <location>
        <position position="35"/>
    </location>
    <ligand>
        <name>CTP</name>
        <dbReference type="ChEBI" id="CHEBI:37563"/>
    </ligand>
</feature>
<feature type="binding site" evidence="11">
    <location>
        <position position="47"/>
    </location>
    <ligand>
        <name>Mg(2+)</name>
        <dbReference type="ChEBI" id="CHEBI:18420"/>
    </ligand>
</feature>
<keyword evidence="9 11" id="KW-0460">Magnesium</keyword>
<comment type="catalytic activity">
    <reaction evidence="11">
        <text>a tRNA precursor + 2 CTP + ATP = a tRNA with a 3' CCA end + 3 diphosphate</text>
        <dbReference type="Rhea" id="RHEA:14433"/>
        <dbReference type="Rhea" id="RHEA-COMP:10465"/>
        <dbReference type="Rhea" id="RHEA-COMP:10468"/>
        <dbReference type="ChEBI" id="CHEBI:30616"/>
        <dbReference type="ChEBI" id="CHEBI:33019"/>
        <dbReference type="ChEBI" id="CHEBI:37563"/>
        <dbReference type="ChEBI" id="CHEBI:74896"/>
        <dbReference type="ChEBI" id="CHEBI:83071"/>
        <dbReference type="EC" id="2.7.7.72"/>
    </reaction>
</comment>
<dbReference type="HAMAP" id="MF_01263">
    <property type="entry name" value="CCA_bact_type3"/>
    <property type="match status" value="1"/>
</dbReference>
<sequence>MYLKEFPVEFQRALPILQQIEAHGYEAYFVGGSVRDFLLGKPIADVDIATSAFPAEIKEIFHKTIDTGIKHGTVTVMMDSVGYEVTTFRTETGYQDFRRPDHVTFVRSLKQDLQRRDFTINALAVRADGLVIDEYHGLDDLAAQEIRAVGNADERFHEDALRMMRAVRFASQLGFQITADTYNSLLHNAPLLQKIAVERIHTEFVKMMLSKNWRIGWQQFVKSGLIKQTPFFDQLDSVFPTFLSGQQPLLDEAAIWVLLAESLQLSREQLTQLLHAWKSANEVIEDSLSTLAFSRQLKAEAWPTAIQLYRIDANIIERLATVWPLLSWRADFTKLAIMYQRLPIKARHELQLNGADLIDKLNLRPGPIIGELLDEAEAAVVTGQLKNQSDILLQWATNQLDK</sequence>
<comment type="catalytic activity">
    <reaction evidence="11">
        <text>a tRNA with a 3' CCA end + 2 CTP + ATP = a tRNA with a 3' CCACCA end + 3 diphosphate</text>
        <dbReference type="Rhea" id="RHEA:76235"/>
        <dbReference type="Rhea" id="RHEA-COMP:10468"/>
        <dbReference type="Rhea" id="RHEA-COMP:18655"/>
        <dbReference type="ChEBI" id="CHEBI:30616"/>
        <dbReference type="ChEBI" id="CHEBI:33019"/>
        <dbReference type="ChEBI" id="CHEBI:37563"/>
        <dbReference type="ChEBI" id="CHEBI:83071"/>
        <dbReference type="ChEBI" id="CHEBI:195187"/>
    </reaction>
</comment>
<feature type="binding site" evidence="11">
    <location>
        <position position="32"/>
    </location>
    <ligand>
        <name>CTP</name>
        <dbReference type="ChEBI" id="CHEBI:37563"/>
    </ligand>
</feature>
<dbReference type="InterPro" id="IPR023068">
    <property type="entry name" value="CCA-adding_enz_firmicutes"/>
</dbReference>
<feature type="domain" description="tRNA nucleotidyltransferase/poly(A) polymerase RNA and SrmB- binding" evidence="13">
    <location>
        <begin position="174"/>
        <end position="232"/>
    </location>
</feature>
<evidence type="ECO:0000256" key="5">
    <source>
        <dbReference type="ARBA" id="ARBA00022723"/>
    </source>
</evidence>
<dbReference type="InterPro" id="IPR032810">
    <property type="entry name" value="CCA-adding_enz_C"/>
</dbReference>
<comment type="similarity">
    <text evidence="11">Belongs to the tRNA nucleotidyltransferase/poly(A) polymerase family. Bacterial CCA-adding enzyme type 3 subfamily.</text>
</comment>
<comment type="caution">
    <text evidence="15">The sequence shown here is derived from an EMBL/GenBank/DDBJ whole genome shotgun (WGS) entry which is preliminary data.</text>
</comment>
<gene>
    <name evidence="11" type="primary">cca</name>
    <name evidence="15" type="ORF">ACFQ4L_09460</name>
</gene>
<feature type="domain" description="Poly A polymerase head" evidence="12">
    <location>
        <begin position="27"/>
        <end position="147"/>
    </location>
</feature>
<dbReference type="SUPFAM" id="SSF81301">
    <property type="entry name" value="Nucleotidyltransferase"/>
    <property type="match status" value="1"/>
</dbReference>
<evidence type="ECO:0000313" key="15">
    <source>
        <dbReference type="EMBL" id="MFD1466285.1"/>
    </source>
</evidence>
<evidence type="ECO:0000259" key="14">
    <source>
        <dbReference type="Pfam" id="PF13735"/>
    </source>
</evidence>
<keyword evidence="5 11" id="KW-0479">Metal-binding</keyword>
<feature type="domain" description="CCA-adding enzyme C-terminal" evidence="14">
    <location>
        <begin position="251"/>
        <end position="396"/>
    </location>
</feature>
<feature type="binding site" evidence="11">
    <location>
        <position position="116"/>
    </location>
    <ligand>
        <name>ATP</name>
        <dbReference type="ChEBI" id="CHEBI:30616"/>
    </ligand>
</feature>
<comment type="miscellaneous">
    <text evidence="11">A single active site specifically recognizes both ATP and CTP and is responsible for their addition.</text>
</comment>
<organism evidence="15 16">
    <name type="scientific">Lapidilactobacillus mulanensis</name>
    <dbReference type="NCBI Taxonomy" id="2485999"/>
    <lineage>
        <taxon>Bacteria</taxon>
        <taxon>Bacillati</taxon>
        <taxon>Bacillota</taxon>
        <taxon>Bacilli</taxon>
        <taxon>Lactobacillales</taxon>
        <taxon>Lactobacillaceae</taxon>
        <taxon>Lapidilactobacillus</taxon>
    </lineage>
</organism>
<evidence type="ECO:0000256" key="4">
    <source>
        <dbReference type="ARBA" id="ARBA00022695"/>
    </source>
</evidence>
<keyword evidence="4 11" id="KW-0548">Nucleotidyltransferase</keyword>
<evidence type="ECO:0000256" key="6">
    <source>
        <dbReference type="ARBA" id="ARBA00022741"/>
    </source>
</evidence>
<keyword evidence="7 11" id="KW-0692">RNA repair</keyword>
<feature type="binding site" evidence="11">
    <location>
        <position position="165"/>
    </location>
    <ligand>
        <name>ATP</name>
        <dbReference type="ChEBI" id="CHEBI:30616"/>
    </ligand>
</feature>
<evidence type="ECO:0000256" key="3">
    <source>
        <dbReference type="ARBA" id="ARBA00022694"/>
    </source>
</evidence>